<evidence type="ECO:0000256" key="1">
    <source>
        <dbReference type="ARBA" id="ARBA00004459"/>
    </source>
</evidence>
<reference evidence="11" key="2">
    <citation type="submission" date="2021-05" db="EMBL/GenBank/DDBJ databases">
        <title>Whole genome PacBio Sequel sequence of Salmonella enterica subsp. enterica.</title>
        <authorList>
            <person name="Hoffmann M."/>
            <person name="Balkey M."/>
            <person name="Luo Y."/>
        </authorList>
    </citation>
    <scope>NUCLEOTIDE SEQUENCE</scope>
    <source>
        <plasmid evidence="11">pCFSAN030538</plasmid>
    </source>
</reference>
<geneLocation type="plasmid" evidence="11">
    <name>pCFSAN030538</name>
</geneLocation>
<evidence type="ECO:0000256" key="6">
    <source>
        <dbReference type="ARBA" id="ARBA00023136"/>
    </source>
</evidence>
<feature type="signal peptide" evidence="10">
    <location>
        <begin position="1"/>
        <end position="19"/>
    </location>
</feature>
<evidence type="ECO:0000256" key="2">
    <source>
        <dbReference type="ARBA" id="ARBA00022656"/>
    </source>
</evidence>
<gene>
    <name evidence="11" type="ORF">ABB53_023280</name>
</gene>
<organism evidence="11">
    <name type="scientific">Salmonella diarizonae</name>
    <dbReference type="NCBI Taxonomy" id="59204"/>
    <lineage>
        <taxon>Bacteria</taxon>
        <taxon>Pseudomonadati</taxon>
        <taxon>Pseudomonadota</taxon>
        <taxon>Gammaproteobacteria</taxon>
        <taxon>Enterobacterales</taxon>
        <taxon>Enterobacteriaceae</taxon>
        <taxon>Salmonella</taxon>
    </lineage>
</organism>
<dbReference type="InterPro" id="IPR035992">
    <property type="entry name" value="Ricin_B-like_lectins"/>
</dbReference>
<dbReference type="InterPro" id="IPR003558">
    <property type="entry name" value="CDtoxinA/C"/>
</dbReference>
<reference evidence="11" key="1">
    <citation type="submission" date="2018-07" db="EMBL/GenBank/DDBJ databases">
        <authorList>
            <consortium name="GenomeTrakr network: Whole genome sequencing for foodborne pathogen traceback"/>
        </authorList>
    </citation>
    <scope>NUCLEOTIDE SEQUENCE</scope>
    <source>
        <plasmid evidence="11">pCFSAN030538</plasmid>
    </source>
</reference>
<proteinExistence type="predicted"/>
<keyword evidence="8" id="KW-0998">Cell outer membrane</keyword>
<name>A0A8F0D4K6_SALDZ</name>
<evidence type="ECO:0000256" key="3">
    <source>
        <dbReference type="ARBA" id="ARBA00022729"/>
    </source>
</evidence>
<keyword evidence="6" id="KW-0472">Membrane</keyword>
<dbReference type="GO" id="GO:0030246">
    <property type="term" value="F:carbohydrate binding"/>
    <property type="evidence" value="ECO:0007669"/>
    <property type="project" value="UniProtKB-KW"/>
</dbReference>
<evidence type="ECO:0000256" key="8">
    <source>
        <dbReference type="ARBA" id="ARBA00023237"/>
    </source>
</evidence>
<keyword evidence="9" id="KW-0449">Lipoprotein</keyword>
<dbReference type="EMBL" id="CP075145">
    <property type="protein sequence ID" value="QWJ71899.1"/>
    <property type="molecule type" value="Genomic_DNA"/>
</dbReference>
<protein>
    <recommendedName>
        <fullName evidence="12">Cytolethal distending toxin A/C family</fullName>
    </recommendedName>
</protein>
<dbReference type="Gene3D" id="2.80.10.50">
    <property type="match status" value="1"/>
</dbReference>
<keyword evidence="3 10" id="KW-0732">Signal</keyword>
<accession>A0A8F0D4K6</accession>
<keyword evidence="2" id="KW-0800">Toxin</keyword>
<keyword evidence="5" id="KW-0843">Virulence</keyword>
<comment type="subcellular location">
    <subcellularLocation>
        <location evidence="1">Cell outer membrane</location>
        <topology evidence="1">Lipid-anchor</topology>
    </subcellularLocation>
</comment>
<evidence type="ECO:0000256" key="4">
    <source>
        <dbReference type="ARBA" id="ARBA00022734"/>
    </source>
</evidence>
<evidence type="ECO:0000256" key="7">
    <source>
        <dbReference type="ARBA" id="ARBA00023139"/>
    </source>
</evidence>
<evidence type="ECO:0000256" key="5">
    <source>
        <dbReference type="ARBA" id="ARBA00023026"/>
    </source>
</evidence>
<dbReference type="SUPFAM" id="SSF50370">
    <property type="entry name" value="Ricin B-like lectins"/>
    <property type="match status" value="1"/>
</dbReference>
<evidence type="ECO:0008006" key="12">
    <source>
        <dbReference type="Google" id="ProtNLM"/>
    </source>
</evidence>
<feature type="chain" id="PRO_5034029623" description="Cytolethal distending toxin A/C family" evidence="10">
    <location>
        <begin position="20"/>
        <end position="180"/>
    </location>
</feature>
<dbReference type="GO" id="GO:0090729">
    <property type="term" value="F:toxin activity"/>
    <property type="evidence" value="ECO:0007669"/>
    <property type="project" value="UniProtKB-KW"/>
</dbReference>
<sequence length="180" mass="20415">MKKYVIYMIFFCFPSLTFAYNEVNYTPSVTLRSVFTGFVMKNNIFHNRDESIRYDLVEVNDHAYHSSQYPYGIVQLREPRGFRSGDFCAQPVNGKISTYLCSLRGINLVGTYFTIIPTTTGAVLIKNISTGYCLSSPEDGGIGFPILEKCILMSSQSDEIYRQLWFLAPIYSASGMSPRL</sequence>
<keyword evidence="4" id="KW-0430">Lectin</keyword>
<evidence type="ECO:0000256" key="10">
    <source>
        <dbReference type="SAM" id="SignalP"/>
    </source>
</evidence>
<dbReference type="GO" id="GO:0009279">
    <property type="term" value="C:cell outer membrane"/>
    <property type="evidence" value="ECO:0007669"/>
    <property type="project" value="UniProtKB-SubCell"/>
</dbReference>
<evidence type="ECO:0000256" key="9">
    <source>
        <dbReference type="ARBA" id="ARBA00023288"/>
    </source>
</evidence>
<dbReference type="AlphaFoldDB" id="A0A8F0D4K6"/>
<keyword evidence="11" id="KW-0614">Plasmid</keyword>
<evidence type="ECO:0000313" key="11">
    <source>
        <dbReference type="EMBL" id="QWJ71899.1"/>
    </source>
</evidence>
<keyword evidence="7" id="KW-0564">Palmitate</keyword>
<dbReference type="Pfam" id="PF03498">
    <property type="entry name" value="CDtoxinA"/>
    <property type="match status" value="1"/>
</dbReference>